<name>A0A9Q3EAJ9_9BASI</name>
<evidence type="ECO:0000259" key="1">
    <source>
        <dbReference type="Pfam" id="PF07727"/>
    </source>
</evidence>
<keyword evidence="3" id="KW-1185">Reference proteome</keyword>
<evidence type="ECO:0000313" key="3">
    <source>
        <dbReference type="Proteomes" id="UP000765509"/>
    </source>
</evidence>
<dbReference type="Pfam" id="PF07727">
    <property type="entry name" value="RVT_2"/>
    <property type="match status" value="1"/>
</dbReference>
<dbReference type="AlphaFoldDB" id="A0A9Q3EAJ9"/>
<dbReference type="PANTHER" id="PTHR11439">
    <property type="entry name" value="GAG-POL-RELATED RETROTRANSPOSON"/>
    <property type="match status" value="1"/>
</dbReference>
<evidence type="ECO:0000313" key="2">
    <source>
        <dbReference type="EMBL" id="MBW0515331.1"/>
    </source>
</evidence>
<proteinExistence type="predicted"/>
<protein>
    <recommendedName>
        <fullName evidence="1">Reverse transcriptase Ty1/copia-type domain-containing protein</fullName>
    </recommendedName>
</protein>
<dbReference type="Proteomes" id="UP000765509">
    <property type="component" value="Unassembled WGS sequence"/>
</dbReference>
<dbReference type="InterPro" id="IPR013103">
    <property type="entry name" value="RVT_2"/>
</dbReference>
<reference evidence="2" key="1">
    <citation type="submission" date="2021-03" db="EMBL/GenBank/DDBJ databases">
        <title>Draft genome sequence of rust myrtle Austropuccinia psidii MF-1, a brazilian biotype.</title>
        <authorList>
            <person name="Quecine M.C."/>
            <person name="Pachon D.M.R."/>
            <person name="Bonatelli M.L."/>
            <person name="Correr F.H."/>
            <person name="Franceschini L.M."/>
            <person name="Leite T.F."/>
            <person name="Margarido G.R.A."/>
            <person name="Almeida C.A."/>
            <person name="Ferrarezi J.A."/>
            <person name="Labate C.A."/>
        </authorList>
    </citation>
    <scope>NUCLEOTIDE SEQUENCE</scope>
    <source>
        <strain evidence="2">MF-1</strain>
    </source>
</reference>
<organism evidence="2 3">
    <name type="scientific">Austropuccinia psidii MF-1</name>
    <dbReference type="NCBI Taxonomy" id="1389203"/>
    <lineage>
        <taxon>Eukaryota</taxon>
        <taxon>Fungi</taxon>
        <taxon>Dikarya</taxon>
        <taxon>Basidiomycota</taxon>
        <taxon>Pucciniomycotina</taxon>
        <taxon>Pucciniomycetes</taxon>
        <taxon>Pucciniales</taxon>
        <taxon>Sphaerophragmiaceae</taxon>
        <taxon>Austropuccinia</taxon>
    </lineage>
</organism>
<dbReference type="EMBL" id="AVOT02024571">
    <property type="protein sequence ID" value="MBW0515331.1"/>
    <property type="molecule type" value="Genomic_DNA"/>
</dbReference>
<gene>
    <name evidence="2" type="ORF">O181_055046</name>
</gene>
<sequence length="411" mass="47214">MLLRHKKLYHHCVDATLPVIEEDSRPFAAENKVINANAETCNLISGTLDSSTFTEIFDNDEAMENANLLWSMLTKRFPSSTFNNQACICMRFCRINYNGNLQSFILEISQCLNEVISIKVKVGTPTLAFTILTKFPDEYHNVVEKVTTNTETLGNPNSILNLLHNVAFLNEPLEEDLTLTIPDGRNKDRGRKVLRLYKAIYRLKQATLAWYNHLASWLKKARFKCSVADPCVFYRIESKPVWIYVHVDDLEIFGPDLTWFEQEIQNAFDTKDLGEAELLLGVKVKHLTKGFLLSQEHYIDELVEEYEIKSLTPLKAPLKPNIQLSNSTEDEVRVFKKLKITYQRAIGALNYISLDSRPDITFAVSHLSQFLENPGITHWTACVQVLRYLYHTKTLALLGCKLKDVVFHQQH</sequence>
<feature type="domain" description="Reverse transcriptase Ty1/copia-type" evidence="1">
    <location>
        <begin position="165"/>
        <end position="318"/>
    </location>
</feature>
<comment type="caution">
    <text evidence="2">The sequence shown here is derived from an EMBL/GenBank/DDBJ whole genome shotgun (WGS) entry which is preliminary data.</text>
</comment>
<dbReference type="Pfam" id="PF14223">
    <property type="entry name" value="Retrotran_gag_2"/>
    <property type="match status" value="1"/>
</dbReference>
<accession>A0A9Q3EAJ9</accession>
<dbReference type="PANTHER" id="PTHR11439:SF440">
    <property type="entry name" value="INTEGRASE CATALYTIC DOMAIN-CONTAINING PROTEIN"/>
    <property type="match status" value="1"/>
</dbReference>